<dbReference type="EMBL" id="QTUB01000001">
    <property type="protein sequence ID" value="REF26194.1"/>
    <property type="molecule type" value="Genomic_DNA"/>
</dbReference>
<accession>A0A3D9UJN2</accession>
<protein>
    <submittedName>
        <fullName evidence="2">Self-protective colicin-like immunity protein</fullName>
    </submittedName>
</protein>
<dbReference type="Pfam" id="PF09204">
    <property type="entry name" value="Colicin_immun"/>
    <property type="match status" value="1"/>
</dbReference>
<feature type="domain" description="Colicin D immunity protein" evidence="1">
    <location>
        <begin position="1"/>
        <end position="88"/>
    </location>
</feature>
<evidence type="ECO:0000259" key="1">
    <source>
        <dbReference type="Pfam" id="PF09204"/>
    </source>
</evidence>
<dbReference type="Proteomes" id="UP000256294">
    <property type="component" value="Unassembled WGS sequence"/>
</dbReference>
<evidence type="ECO:0000313" key="2">
    <source>
        <dbReference type="EMBL" id="REF26194.1"/>
    </source>
</evidence>
<comment type="caution">
    <text evidence="2">The sequence shown here is derived from an EMBL/GenBank/DDBJ whole genome shotgun (WGS) entry which is preliminary data.</text>
</comment>
<dbReference type="GO" id="GO:0030153">
    <property type="term" value="P:bacteriocin immunity"/>
    <property type="evidence" value="ECO:0007669"/>
    <property type="project" value="InterPro"/>
</dbReference>
<dbReference type="InterPro" id="IPR015287">
    <property type="entry name" value="Colicin_D_immunity_dom"/>
</dbReference>
<name>A0A3D9UJN2_9GAMM</name>
<dbReference type="Gene3D" id="1.20.120.650">
    <property type="entry name" value="Colicin D"/>
    <property type="match status" value="1"/>
</dbReference>
<dbReference type="RefSeq" id="WP_115825598.1">
    <property type="nucleotide sequence ID" value="NZ_QTUB01000001.1"/>
</dbReference>
<evidence type="ECO:0000313" key="3">
    <source>
        <dbReference type="Proteomes" id="UP000256294"/>
    </source>
</evidence>
<dbReference type="AlphaFoldDB" id="A0A3D9UJN2"/>
<proteinExistence type="predicted"/>
<dbReference type="SUPFAM" id="SSF101125">
    <property type="entry name" value="Colicin D immunity protein"/>
    <property type="match status" value="1"/>
</dbReference>
<reference evidence="2 3" key="1">
    <citation type="submission" date="2018-08" db="EMBL/GenBank/DDBJ databases">
        <title>Genomic Encyclopedia of Archaeal and Bacterial Type Strains, Phase II (KMG-II): from individual species to whole genera.</title>
        <authorList>
            <person name="Goeker M."/>
        </authorList>
    </citation>
    <scope>NUCLEOTIDE SEQUENCE [LARGE SCALE GENOMIC DNA]</scope>
    <source>
        <strain evidence="2 3">DSM 17905</strain>
    </source>
</reference>
<dbReference type="InterPro" id="IPR036471">
    <property type="entry name" value="Colicin_D_sf"/>
</dbReference>
<sequence length="90" mass="10576">MSLLLLEFSKSFVKGKTCAQVFADAYIELWRIERDNNNILNYNDKLSECLSSIFCLADMYNPEQDDRLSYELNDEQLREKVSELIKQLDS</sequence>
<gene>
    <name evidence="2" type="ORF">BDD26_0795</name>
</gene>
<organism evidence="2 3">
    <name type="scientific">Xenorhabdus cabanillasii</name>
    <dbReference type="NCBI Taxonomy" id="351673"/>
    <lineage>
        <taxon>Bacteria</taxon>
        <taxon>Pseudomonadati</taxon>
        <taxon>Pseudomonadota</taxon>
        <taxon>Gammaproteobacteria</taxon>
        <taxon>Enterobacterales</taxon>
        <taxon>Morganellaceae</taxon>
        <taxon>Xenorhabdus</taxon>
    </lineage>
</organism>
<dbReference type="GO" id="GO:0015643">
    <property type="term" value="F:toxic substance binding"/>
    <property type="evidence" value="ECO:0007669"/>
    <property type="project" value="InterPro"/>
</dbReference>
<keyword evidence="3" id="KW-1185">Reference proteome</keyword>